<dbReference type="EMBL" id="JBHTIS010001314">
    <property type="protein sequence ID" value="MFD1047924.1"/>
    <property type="molecule type" value="Genomic_DNA"/>
</dbReference>
<evidence type="ECO:0000313" key="2">
    <source>
        <dbReference type="Proteomes" id="UP001597045"/>
    </source>
</evidence>
<dbReference type="Proteomes" id="UP001597045">
    <property type="component" value="Unassembled WGS sequence"/>
</dbReference>
<keyword evidence="1" id="KW-0378">Hydrolase</keyword>
<keyword evidence="2" id="KW-1185">Reference proteome</keyword>
<accession>A0ABW3ME64</accession>
<gene>
    <name evidence="1" type="ORF">ACFQ1S_21495</name>
</gene>
<dbReference type="Pfam" id="PF00756">
    <property type="entry name" value="Esterase"/>
    <property type="match status" value="1"/>
</dbReference>
<evidence type="ECO:0000313" key="1">
    <source>
        <dbReference type="EMBL" id="MFD1047924.1"/>
    </source>
</evidence>
<dbReference type="GO" id="GO:0016787">
    <property type="term" value="F:hydrolase activity"/>
    <property type="evidence" value="ECO:0007669"/>
    <property type="project" value="UniProtKB-KW"/>
</dbReference>
<reference evidence="2" key="1">
    <citation type="journal article" date="2019" name="Int. J. Syst. Evol. Microbiol.">
        <title>The Global Catalogue of Microorganisms (GCM) 10K type strain sequencing project: providing services to taxonomists for standard genome sequencing and annotation.</title>
        <authorList>
            <consortium name="The Broad Institute Genomics Platform"/>
            <consortium name="The Broad Institute Genome Sequencing Center for Infectious Disease"/>
            <person name="Wu L."/>
            <person name="Ma J."/>
        </authorList>
    </citation>
    <scope>NUCLEOTIDE SEQUENCE [LARGE SCALE GENOMIC DNA]</scope>
    <source>
        <strain evidence="2">JCM 31486</strain>
    </source>
</reference>
<dbReference type="InterPro" id="IPR029058">
    <property type="entry name" value="AB_hydrolase_fold"/>
</dbReference>
<name>A0ABW3ME64_9PSEU</name>
<comment type="caution">
    <text evidence="1">The sequence shown here is derived from an EMBL/GenBank/DDBJ whole genome shotgun (WGS) entry which is preliminary data.</text>
</comment>
<dbReference type="SUPFAM" id="SSF53474">
    <property type="entry name" value="alpha/beta-Hydrolases"/>
    <property type="match status" value="1"/>
</dbReference>
<proteinExistence type="predicted"/>
<sequence>MNPVTSRKFLSKARGQEVTAITMAPEGHDPNTLPKCVALHGRGGDANWMVNLGVPKFLTDAVRSGVPPFAVISVDGGRDSYWTAKGSDDPQRMLAEELGPVQAAFGISMGAFGSLVFARRRGDLKAVAVASPALFKTWGDASSRHVFASQAVWEDNEPLRHTREIANTPLGVWCGSKDPFINVAQTLIAQAKPARAAISPGAHDEGYWKRVLPEMIAFVGERLK</sequence>
<protein>
    <submittedName>
        <fullName evidence="1">Alpha/beta hydrolase</fullName>
    </submittedName>
</protein>
<dbReference type="Gene3D" id="3.40.50.1820">
    <property type="entry name" value="alpha/beta hydrolase"/>
    <property type="match status" value="1"/>
</dbReference>
<organism evidence="1 2">
    <name type="scientific">Kibdelosporangium lantanae</name>
    <dbReference type="NCBI Taxonomy" id="1497396"/>
    <lineage>
        <taxon>Bacteria</taxon>
        <taxon>Bacillati</taxon>
        <taxon>Actinomycetota</taxon>
        <taxon>Actinomycetes</taxon>
        <taxon>Pseudonocardiales</taxon>
        <taxon>Pseudonocardiaceae</taxon>
        <taxon>Kibdelosporangium</taxon>
    </lineage>
</organism>
<dbReference type="InterPro" id="IPR000801">
    <property type="entry name" value="Esterase-like"/>
</dbReference>